<organism evidence="1 2">
    <name type="scientific">Lophium mytilinum</name>
    <dbReference type="NCBI Taxonomy" id="390894"/>
    <lineage>
        <taxon>Eukaryota</taxon>
        <taxon>Fungi</taxon>
        <taxon>Dikarya</taxon>
        <taxon>Ascomycota</taxon>
        <taxon>Pezizomycotina</taxon>
        <taxon>Dothideomycetes</taxon>
        <taxon>Pleosporomycetidae</taxon>
        <taxon>Mytilinidiales</taxon>
        <taxon>Mytilinidiaceae</taxon>
        <taxon>Lophium</taxon>
    </lineage>
</organism>
<proteinExistence type="predicted"/>
<protein>
    <submittedName>
        <fullName evidence="1">Uncharacterized protein</fullName>
    </submittedName>
</protein>
<sequence>MRRTNALEAGCSFGCICVKPPAGQLLPQICGVSATYFLSAFRPALRRFTASSKVHGSPTRPLRWSVREPTMDHLVIPGEALASCMHACQPPHSFPSSPRSGPWNADVQPRCQADIVPICELVSPVEILGCLGRTYAIGLKSLLKLGCDPTLVLAACRRLQRTN</sequence>
<evidence type="ECO:0000313" key="2">
    <source>
        <dbReference type="Proteomes" id="UP000799750"/>
    </source>
</evidence>
<dbReference type="Proteomes" id="UP000799750">
    <property type="component" value="Unassembled WGS sequence"/>
</dbReference>
<dbReference type="EMBL" id="MU004184">
    <property type="protein sequence ID" value="KAF2499571.1"/>
    <property type="molecule type" value="Genomic_DNA"/>
</dbReference>
<accession>A0A6A6R4B2</accession>
<keyword evidence="2" id="KW-1185">Reference proteome</keyword>
<reference evidence="1" key="1">
    <citation type="journal article" date="2020" name="Stud. Mycol.">
        <title>101 Dothideomycetes genomes: a test case for predicting lifestyles and emergence of pathogens.</title>
        <authorList>
            <person name="Haridas S."/>
            <person name="Albert R."/>
            <person name="Binder M."/>
            <person name="Bloem J."/>
            <person name="Labutti K."/>
            <person name="Salamov A."/>
            <person name="Andreopoulos B."/>
            <person name="Baker S."/>
            <person name="Barry K."/>
            <person name="Bills G."/>
            <person name="Bluhm B."/>
            <person name="Cannon C."/>
            <person name="Castanera R."/>
            <person name="Culley D."/>
            <person name="Daum C."/>
            <person name="Ezra D."/>
            <person name="Gonzalez J."/>
            <person name="Henrissat B."/>
            <person name="Kuo A."/>
            <person name="Liang C."/>
            <person name="Lipzen A."/>
            <person name="Lutzoni F."/>
            <person name="Magnuson J."/>
            <person name="Mondo S."/>
            <person name="Nolan M."/>
            <person name="Ohm R."/>
            <person name="Pangilinan J."/>
            <person name="Park H.-J."/>
            <person name="Ramirez L."/>
            <person name="Alfaro M."/>
            <person name="Sun H."/>
            <person name="Tritt A."/>
            <person name="Yoshinaga Y."/>
            <person name="Zwiers L.-H."/>
            <person name="Turgeon B."/>
            <person name="Goodwin S."/>
            <person name="Spatafora J."/>
            <person name="Crous P."/>
            <person name="Grigoriev I."/>
        </authorList>
    </citation>
    <scope>NUCLEOTIDE SEQUENCE</scope>
    <source>
        <strain evidence="1">CBS 269.34</strain>
    </source>
</reference>
<gene>
    <name evidence="1" type="ORF">BU16DRAFT_276359</name>
</gene>
<evidence type="ECO:0000313" key="1">
    <source>
        <dbReference type="EMBL" id="KAF2499571.1"/>
    </source>
</evidence>
<dbReference type="AlphaFoldDB" id="A0A6A6R4B2"/>
<name>A0A6A6R4B2_9PEZI</name>